<name>A0ABW6VHQ6_MICFU</name>
<keyword evidence="4" id="KW-1185">Reference proteome</keyword>
<dbReference type="EMBL" id="JBIAXI010000032">
    <property type="protein sequence ID" value="MFF4778461.1"/>
    <property type="molecule type" value="Genomic_DNA"/>
</dbReference>
<gene>
    <name evidence="3" type="ORF">ACFY05_37120</name>
</gene>
<feature type="signal peptide" evidence="1">
    <location>
        <begin position="1"/>
        <end position="25"/>
    </location>
</feature>
<dbReference type="InterPro" id="IPR027372">
    <property type="entry name" value="Phytase-like_dom"/>
</dbReference>
<keyword evidence="1" id="KW-0732">Signal</keyword>
<feature type="domain" description="Phytase-like" evidence="2">
    <location>
        <begin position="67"/>
        <end position="407"/>
    </location>
</feature>
<dbReference type="Proteomes" id="UP001602119">
    <property type="component" value="Unassembled WGS sequence"/>
</dbReference>
<dbReference type="SUPFAM" id="SSF63825">
    <property type="entry name" value="YWTD domain"/>
    <property type="match status" value="1"/>
</dbReference>
<protein>
    <submittedName>
        <fullName evidence="3">Esterase-like activity of phytase family protein</fullName>
    </submittedName>
</protein>
<sequence>MFRPLSAGLAAAAAFALTAPSAASAAAGPSPAGSHGGAPAVVTDVTLPAPALKLVQPSITDDHGVRLGGMGSGLFPGDRNGEFWMVTDRGPNGQPTVDGEKRRTFPVPEFNPAIVKVAVERGKAAIKQYIPITGASGAGVTGLSNQAGHDETPYTWDGRTVLSYNPDGIDTEDLVRTRGGDFWLVEEYGPSLLRVSSKGRVLERHVPRGLGLTGTNYPVKETLPAILASRQQNRGFEGLALSSDERTLFLAVQSPLANPDKKAAKKSRVGRILTFDVRAGKVTGEYAYRFEDVATFDPKAGGDQSEMKISGLAYVGPGRLLVDERTDNVARIYEIDPTRATNLLGGAYDDAATTPSLEALTDLTGITPVAKSLVLEPNTVVPGLPGKIEGVAVLDRRTIALANDNDFGLGDFDADGRLIDSGVPNRLVVIRLPRPLGR</sequence>
<feature type="chain" id="PRO_5045301375" evidence="1">
    <location>
        <begin position="26"/>
        <end position="438"/>
    </location>
</feature>
<evidence type="ECO:0000313" key="3">
    <source>
        <dbReference type="EMBL" id="MFF4778461.1"/>
    </source>
</evidence>
<accession>A0ABW6VHQ6</accession>
<dbReference type="PANTHER" id="PTHR37957">
    <property type="entry name" value="BLR7070 PROTEIN"/>
    <property type="match status" value="1"/>
</dbReference>
<reference evidence="3 4" key="1">
    <citation type="submission" date="2024-10" db="EMBL/GenBank/DDBJ databases">
        <title>The Natural Products Discovery Center: Release of the First 8490 Sequenced Strains for Exploring Actinobacteria Biosynthetic Diversity.</title>
        <authorList>
            <person name="Kalkreuter E."/>
            <person name="Kautsar S.A."/>
            <person name="Yang D."/>
            <person name="Bader C.D."/>
            <person name="Teijaro C.N."/>
            <person name="Fluegel L."/>
            <person name="Davis C.M."/>
            <person name="Simpson J.R."/>
            <person name="Lauterbach L."/>
            <person name="Steele A.D."/>
            <person name="Gui C."/>
            <person name="Meng S."/>
            <person name="Li G."/>
            <person name="Viehrig K."/>
            <person name="Ye F."/>
            <person name="Su P."/>
            <person name="Kiefer A.F."/>
            <person name="Nichols A."/>
            <person name="Cepeda A.J."/>
            <person name="Yan W."/>
            <person name="Fan B."/>
            <person name="Jiang Y."/>
            <person name="Adhikari A."/>
            <person name="Zheng C.-J."/>
            <person name="Schuster L."/>
            <person name="Cowan T.M."/>
            <person name="Smanski M.J."/>
            <person name="Chevrette M.G."/>
            <person name="De Carvalho L.P.S."/>
            <person name="Shen B."/>
        </authorList>
    </citation>
    <scope>NUCLEOTIDE SEQUENCE [LARGE SCALE GENOMIC DNA]</scope>
    <source>
        <strain evidence="3 4">NPDC001281</strain>
    </source>
</reference>
<evidence type="ECO:0000259" key="2">
    <source>
        <dbReference type="Pfam" id="PF13449"/>
    </source>
</evidence>
<comment type="caution">
    <text evidence="3">The sequence shown here is derived from an EMBL/GenBank/DDBJ whole genome shotgun (WGS) entry which is preliminary data.</text>
</comment>
<dbReference type="Pfam" id="PF13449">
    <property type="entry name" value="Phytase-like"/>
    <property type="match status" value="1"/>
</dbReference>
<organism evidence="3 4">
    <name type="scientific">Microtetraspora fusca</name>
    <dbReference type="NCBI Taxonomy" id="1997"/>
    <lineage>
        <taxon>Bacteria</taxon>
        <taxon>Bacillati</taxon>
        <taxon>Actinomycetota</taxon>
        <taxon>Actinomycetes</taxon>
        <taxon>Streptosporangiales</taxon>
        <taxon>Streptosporangiaceae</taxon>
        <taxon>Microtetraspora</taxon>
    </lineage>
</organism>
<evidence type="ECO:0000313" key="4">
    <source>
        <dbReference type="Proteomes" id="UP001602119"/>
    </source>
</evidence>
<dbReference type="RefSeq" id="WP_387347002.1">
    <property type="nucleotide sequence ID" value="NZ_JBIAXI010000032.1"/>
</dbReference>
<proteinExistence type="predicted"/>
<evidence type="ECO:0000256" key="1">
    <source>
        <dbReference type="SAM" id="SignalP"/>
    </source>
</evidence>
<dbReference type="PANTHER" id="PTHR37957:SF1">
    <property type="entry name" value="PHYTASE-LIKE DOMAIN-CONTAINING PROTEIN"/>
    <property type="match status" value="1"/>
</dbReference>